<dbReference type="GeneID" id="100554074"/>
<dbReference type="InterPro" id="IPR013783">
    <property type="entry name" value="Ig-like_fold"/>
</dbReference>
<dbReference type="Pfam" id="PF24536">
    <property type="entry name" value="NXPE4_C"/>
    <property type="match status" value="1"/>
</dbReference>
<dbReference type="GeneTree" id="ENSGT00950000182866"/>
<dbReference type="OrthoDB" id="2112051at2759"/>
<feature type="domain" description="NXPE C-terminal" evidence="3">
    <location>
        <begin position="325"/>
        <end position="548"/>
    </location>
</feature>
<dbReference type="PANTHER" id="PTHR16165:SF3">
    <property type="entry name" value="NXPE FAMILY MEMBER 1"/>
    <property type="match status" value="1"/>
</dbReference>
<dbReference type="eggNOG" id="ENOG502QW5F">
    <property type="taxonomic scope" value="Eukaryota"/>
</dbReference>
<dbReference type="HOGENOM" id="CLU_031119_2_0_1"/>
<keyword evidence="2" id="KW-0732">Signal</keyword>
<dbReference type="InterPro" id="IPR026845">
    <property type="entry name" value="NXPH/NXPE"/>
</dbReference>
<reference evidence="4" key="2">
    <citation type="submission" date="2025-08" db="UniProtKB">
        <authorList>
            <consortium name="Ensembl"/>
        </authorList>
    </citation>
    <scope>IDENTIFICATION</scope>
</reference>
<name>L7MZD8_ANOCA</name>
<dbReference type="KEGG" id="acs:100554074"/>
<dbReference type="Ensembl" id="ENSACAT00000000264.3">
    <property type="protein sequence ID" value="ENSACAP00000000258.3"/>
    <property type="gene ID" value="ENSACAG00000000282.3"/>
</dbReference>
<dbReference type="Proteomes" id="UP000001646">
    <property type="component" value="Unplaced"/>
</dbReference>
<dbReference type="PANTHER" id="PTHR16165">
    <property type="entry name" value="NXPE FAMILY MEMBER"/>
    <property type="match status" value="1"/>
</dbReference>
<proteinExistence type="inferred from homology"/>
<reference evidence="4" key="1">
    <citation type="submission" date="2009-12" db="EMBL/GenBank/DDBJ databases">
        <title>The Genome Sequence of Anolis carolinensis (Green Anole Lizard).</title>
        <authorList>
            <consortium name="The Genome Sequencing Platform"/>
            <person name="Di Palma F."/>
            <person name="Alfoldi J."/>
            <person name="Heiman D."/>
            <person name="Young S."/>
            <person name="Grabherr M."/>
            <person name="Johnson J."/>
            <person name="Lander E.S."/>
            <person name="Lindblad-Toh K."/>
        </authorList>
    </citation>
    <scope>NUCLEOTIDE SEQUENCE [LARGE SCALE GENOMIC DNA]</scope>
    <source>
        <strain evidence="4">JBL SC #1</strain>
    </source>
</reference>
<comment type="similarity">
    <text evidence="1">Belongs to the NXPE family.</text>
</comment>
<dbReference type="InterPro" id="IPR014756">
    <property type="entry name" value="Ig_E-set"/>
</dbReference>
<evidence type="ECO:0000256" key="2">
    <source>
        <dbReference type="SAM" id="SignalP"/>
    </source>
</evidence>
<gene>
    <name evidence="4" type="primary">LOC100554074</name>
</gene>
<evidence type="ECO:0000256" key="1">
    <source>
        <dbReference type="ARBA" id="ARBA00005431"/>
    </source>
</evidence>
<dbReference type="SUPFAM" id="SSF81296">
    <property type="entry name" value="E set domains"/>
    <property type="match status" value="1"/>
</dbReference>
<protein>
    <recommendedName>
        <fullName evidence="3">NXPE C-terminal domain-containing protein</fullName>
    </recommendedName>
</protein>
<keyword evidence="5" id="KW-1185">Reference proteome</keyword>
<feature type="signal peptide" evidence="2">
    <location>
        <begin position="1"/>
        <end position="20"/>
    </location>
</feature>
<organism evidence="4 5">
    <name type="scientific">Anolis carolinensis</name>
    <name type="common">Green anole</name>
    <name type="synonym">American chameleon</name>
    <dbReference type="NCBI Taxonomy" id="28377"/>
    <lineage>
        <taxon>Eukaryota</taxon>
        <taxon>Metazoa</taxon>
        <taxon>Chordata</taxon>
        <taxon>Craniata</taxon>
        <taxon>Vertebrata</taxon>
        <taxon>Euteleostomi</taxon>
        <taxon>Lepidosauria</taxon>
        <taxon>Squamata</taxon>
        <taxon>Bifurcata</taxon>
        <taxon>Unidentata</taxon>
        <taxon>Episquamata</taxon>
        <taxon>Toxicofera</taxon>
        <taxon>Iguania</taxon>
        <taxon>Dactyloidae</taxon>
        <taxon>Anolis</taxon>
    </lineage>
</organism>
<reference evidence="4" key="3">
    <citation type="submission" date="2025-09" db="UniProtKB">
        <authorList>
            <consortium name="Ensembl"/>
        </authorList>
    </citation>
    <scope>IDENTIFICATION</scope>
</reference>
<dbReference type="InParanoid" id="L7MZD8"/>
<dbReference type="Pfam" id="PF06312">
    <property type="entry name" value="Neurexophilin"/>
    <property type="match status" value="1"/>
</dbReference>
<feature type="chain" id="PRO_5032843465" description="NXPE C-terminal domain-containing protein" evidence="2">
    <location>
        <begin position="21"/>
        <end position="548"/>
    </location>
</feature>
<dbReference type="AlphaFoldDB" id="L7MZD8"/>
<accession>L7MZD8</accession>
<evidence type="ECO:0000313" key="5">
    <source>
        <dbReference type="Proteomes" id="UP000001646"/>
    </source>
</evidence>
<evidence type="ECO:0000259" key="3">
    <source>
        <dbReference type="Pfam" id="PF24536"/>
    </source>
</evidence>
<dbReference type="Bgee" id="ENSACAG00000000282">
    <property type="expression patterns" value="Expressed in lung and 8 other cell types or tissues"/>
</dbReference>
<dbReference type="Gene3D" id="2.60.40.10">
    <property type="entry name" value="Immunoglobulins"/>
    <property type="match status" value="1"/>
</dbReference>
<dbReference type="InterPro" id="IPR057106">
    <property type="entry name" value="NXPE4_C"/>
</dbReference>
<evidence type="ECO:0000313" key="4">
    <source>
        <dbReference type="Ensembl" id="ENSACAP00000000258.3"/>
    </source>
</evidence>
<sequence length="548" mass="62886">MKLPSLLALLLVMVVILSYAFHRIRIKGPKEHLERNQVAADIVKEEQRNTRLMKDRIQNQTESEWAKRNQEIDEILAKLDRLMPHVPLKDINKATSAKNSKATILNTKDSYCVGDHLMVHLDLYDHSGNRKTYGGDFLRARIYSSNLKAGASGNIKDFENGTYLVDFTLFWEGNVRVSILLIHPSEGVSSLWAARKKGYDKIGFTGKFLNGTSESTAECGFHLNRKAELCEYLDERDQEAFFCFKPKHVPCGALVHLKSFNKPISYLTALEQSLLKRFKTGVEIPQTFGDIHVVKCKGTKTTTSKKCWVGTDSPVPSGFVWQNLWHPIFCNMPRFNTLEKINTCLKGKLIYFMGDSTVRQWMEILTRRVTTLRLLDIYPKEKLQKLLAVDLSRSIQMQNKKHGHPYVGTYGYTMKDHSYIARDIDSVAGDKNTVVVISVGQHFRPFPIRLFVRRVVNIRKAVQRLHLRSPDTKVIIKGENVREMEVDQERFGDIHGYAQAVALKEVFRDLNVAFVDTWDMTIAYNSNHVHPPEHVVWEEINIFLSCIC</sequence>